<dbReference type="InterPro" id="IPR002901">
    <property type="entry name" value="MGlyc_endo_b_GlcNAc-like_dom"/>
</dbReference>
<dbReference type="STRING" id="1469647.BC351_17760"/>
<evidence type="ECO:0000259" key="3">
    <source>
        <dbReference type="SMART" id="SM00047"/>
    </source>
</evidence>
<organism evidence="4 5">
    <name type="scientific">Paenibacillus ferrarius</name>
    <dbReference type="NCBI Taxonomy" id="1469647"/>
    <lineage>
        <taxon>Bacteria</taxon>
        <taxon>Bacillati</taxon>
        <taxon>Bacillota</taxon>
        <taxon>Bacilli</taxon>
        <taxon>Bacillales</taxon>
        <taxon>Paenibacillaceae</taxon>
        <taxon>Paenibacillus</taxon>
    </lineage>
</organism>
<dbReference type="PRINTS" id="PR01002">
    <property type="entry name" value="FLGFLGJ"/>
</dbReference>
<accession>A0A1V4HQ62</accession>
<dbReference type="PANTHER" id="PTHR33308">
    <property type="entry name" value="PEPTIDOGLYCAN HYDROLASE FLGJ"/>
    <property type="match status" value="1"/>
</dbReference>
<protein>
    <submittedName>
        <fullName evidence="4">Muramidase (Flagellum-specific)</fullName>
    </submittedName>
</protein>
<dbReference type="Gene3D" id="1.10.530.10">
    <property type="match status" value="1"/>
</dbReference>
<sequence length="226" mass="24754">MATREAFIDLVAPIAVKLRMEGSAIYPSVRIAQAILETGGKVNAWNNLVGYKVGSGILTPYWQGDRVSAVTWEVIDGTRVDNVPGDFRAYSSIELGFRDQDLFFQAARYAGVRAARDPGEQTLALQNSGYATDPAYAAKMNSIIQANNLTRYDEEVTNMLEELQAQLTALQNRVAALEGQMALEAIPQWAEAAVEAAVKAGLIDTPDHGSYDFYRLLTVLHRKGIV</sequence>
<dbReference type="SMART" id="SM00047">
    <property type="entry name" value="LYZ2"/>
    <property type="match status" value="1"/>
</dbReference>
<keyword evidence="1" id="KW-0378">Hydrolase</keyword>
<keyword evidence="2" id="KW-0175">Coiled coil</keyword>
<comment type="caution">
    <text evidence="4">The sequence shown here is derived from an EMBL/GenBank/DDBJ whole genome shotgun (WGS) entry which is preliminary data.</text>
</comment>
<dbReference type="Proteomes" id="UP000190626">
    <property type="component" value="Unassembled WGS sequence"/>
</dbReference>
<dbReference type="AlphaFoldDB" id="A0A1V4HQ62"/>
<gene>
    <name evidence="4" type="ORF">BC351_17760</name>
</gene>
<evidence type="ECO:0000256" key="2">
    <source>
        <dbReference type="SAM" id="Coils"/>
    </source>
</evidence>
<dbReference type="OrthoDB" id="977752at2"/>
<dbReference type="GO" id="GO:0004040">
    <property type="term" value="F:amidase activity"/>
    <property type="evidence" value="ECO:0007669"/>
    <property type="project" value="InterPro"/>
</dbReference>
<proteinExistence type="predicted"/>
<keyword evidence="5" id="KW-1185">Reference proteome</keyword>
<feature type="domain" description="Mannosyl-glycoprotein endo-beta-N-acetylglucosamidase-like" evidence="3">
    <location>
        <begin position="2"/>
        <end position="153"/>
    </location>
</feature>
<reference evidence="5" key="1">
    <citation type="submission" date="2016-07" db="EMBL/GenBank/DDBJ databases">
        <authorList>
            <person name="Florea S."/>
            <person name="Webb J.S."/>
            <person name="Jaromczyk J."/>
            <person name="Schardl C.L."/>
        </authorList>
    </citation>
    <scope>NUCLEOTIDE SEQUENCE [LARGE SCALE GENOMIC DNA]</scope>
    <source>
        <strain evidence="5">CY1</strain>
    </source>
</reference>
<evidence type="ECO:0000313" key="4">
    <source>
        <dbReference type="EMBL" id="OPH60344.1"/>
    </source>
</evidence>
<dbReference type="RefSeq" id="WP_079409802.1">
    <property type="nucleotide sequence ID" value="NZ_MBTG01000004.1"/>
</dbReference>
<feature type="coiled-coil region" evidence="2">
    <location>
        <begin position="153"/>
        <end position="180"/>
    </location>
</feature>
<dbReference type="EMBL" id="MBTG01000004">
    <property type="protein sequence ID" value="OPH60344.1"/>
    <property type="molecule type" value="Genomic_DNA"/>
</dbReference>
<dbReference type="Pfam" id="PF01832">
    <property type="entry name" value="Glucosaminidase"/>
    <property type="match status" value="1"/>
</dbReference>
<name>A0A1V4HQ62_9BACL</name>
<dbReference type="InterPro" id="IPR051056">
    <property type="entry name" value="Glycosyl_Hydrolase_73"/>
</dbReference>
<dbReference type="Gene3D" id="4.10.80.30">
    <property type="entry name" value="DNA polymerase, domain 6"/>
    <property type="match status" value="1"/>
</dbReference>
<evidence type="ECO:0000313" key="5">
    <source>
        <dbReference type="Proteomes" id="UP000190626"/>
    </source>
</evidence>
<evidence type="ECO:0000256" key="1">
    <source>
        <dbReference type="ARBA" id="ARBA00022801"/>
    </source>
</evidence>
<dbReference type="PANTHER" id="PTHR33308:SF9">
    <property type="entry name" value="PEPTIDOGLYCAN HYDROLASE FLGJ"/>
    <property type="match status" value="1"/>
</dbReference>